<keyword evidence="14" id="KW-1185">Reference proteome</keyword>
<feature type="compositionally biased region" description="Basic and acidic residues" evidence="10">
    <location>
        <begin position="638"/>
        <end position="657"/>
    </location>
</feature>
<dbReference type="GO" id="GO:0006782">
    <property type="term" value="P:protoporphyrinogen IX biosynthetic process"/>
    <property type="evidence" value="ECO:0007669"/>
    <property type="project" value="UniProtKB-UniPathway"/>
</dbReference>
<comment type="similarity">
    <text evidence="3">Belongs to the HMBS family.</text>
</comment>
<dbReference type="NCBIfam" id="TIGR00212">
    <property type="entry name" value="hemC"/>
    <property type="match status" value="1"/>
</dbReference>
<dbReference type="InterPro" id="IPR022418">
    <property type="entry name" value="Porphobilinogen_deaminase_C"/>
</dbReference>
<evidence type="ECO:0000259" key="12">
    <source>
        <dbReference type="Pfam" id="PF03900"/>
    </source>
</evidence>
<dbReference type="InParanoid" id="A0A316YPU9"/>
<dbReference type="UniPathway" id="UPA00251">
    <property type="reaction ID" value="UER00319"/>
</dbReference>
<dbReference type="Proteomes" id="UP000245768">
    <property type="component" value="Unassembled WGS sequence"/>
</dbReference>
<evidence type="ECO:0000256" key="3">
    <source>
        <dbReference type="ARBA" id="ARBA00005638"/>
    </source>
</evidence>
<evidence type="ECO:0000256" key="4">
    <source>
        <dbReference type="ARBA" id="ARBA00012655"/>
    </source>
</evidence>
<feature type="domain" description="Porphobilinogen deaminase N-terminal" evidence="11">
    <location>
        <begin position="152"/>
        <end position="350"/>
    </location>
</feature>
<dbReference type="FunFam" id="3.40.190.10:FF:000005">
    <property type="entry name" value="Porphobilinogen deaminase"/>
    <property type="match status" value="1"/>
</dbReference>
<evidence type="ECO:0000256" key="2">
    <source>
        <dbReference type="ARBA" id="ARBA00004735"/>
    </source>
</evidence>
<evidence type="ECO:0000256" key="7">
    <source>
        <dbReference type="ARBA" id="ARBA00023244"/>
    </source>
</evidence>
<dbReference type="InterPro" id="IPR000860">
    <property type="entry name" value="HemC"/>
</dbReference>
<dbReference type="Gene3D" id="3.30.160.40">
    <property type="entry name" value="Porphobilinogen deaminase, C-terminal domain"/>
    <property type="match status" value="2"/>
</dbReference>
<dbReference type="PANTHER" id="PTHR11557">
    <property type="entry name" value="PORPHOBILINOGEN DEAMINASE"/>
    <property type="match status" value="1"/>
</dbReference>
<dbReference type="EMBL" id="KZ819636">
    <property type="protein sequence ID" value="PWN90073.1"/>
    <property type="molecule type" value="Genomic_DNA"/>
</dbReference>
<feature type="compositionally biased region" description="Basic and acidic residues" evidence="10">
    <location>
        <begin position="588"/>
        <end position="602"/>
    </location>
</feature>
<feature type="region of interest" description="Disordered" evidence="10">
    <location>
        <begin position="588"/>
        <end position="657"/>
    </location>
</feature>
<dbReference type="EC" id="2.5.1.61" evidence="4"/>
<dbReference type="GO" id="GO:0005737">
    <property type="term" value="C:cytoplasm"/>
    <property type="evidence" value="ECO:0007669"/>
    <property type="project" value="TreeGrafter"/>
</dbReference>
<organism evidence="13 14">
    <name type="scientific">Acaromyces ingoldii</name>
    <dbReference type="NCBI Taxonomy" id="215250"/>
    <lineage>
        <taxon>Eukaryota</taxon>
        <taxon>Fungi</taxon>
        <taxon>Dikarya</taxon>
        <taxon>Basidiomycota</taxon>
        <taxon>Ustilaginomycotina</taxon>
        <taxon>Exobasidiomycetes</taxon>
        <taxon>Exobasidiales</taxon>
        <taxon>Cryptobasidiaceae</taxon>
        <taxon>Acaromyces</taxon>
    </lineage>
</organism>
<feature type="domain" description="Porphobilinogen deaminase C-terminal" evidence="12">
    <location>
        <begin position="380"/>
        <end position="408"/>
    </location>
</feature>
<evidence type="ECO:0000256" key="8">
    <source>
        <dbReference type="ARBA" id="ARBA00030685"/>
    </source>
</evidence>
<accession>A0A316YPU9</accession>
<dbReference type="InterPro" id="IPR036803">
    <property type="entry name" value="Porphobilinogen_deaminase_C_sf"/>
</dbReference>
<dbReference type="InterPro" id="IPR022419">
    <property type="entry name" value="Porphobilin_deaminase_cofac_BS"/>
</dbReference>
<proteinExistence type="inferred from homology"/>
<feature type="region of interest" description="Disordered" evidence="10">
    <location>
        <begin position="128"/>
        <end position="149"/>
    </location>
</feature>
<dbReference type="STRING" id="215250.A0A316YPU9"/>
<dbReference type="SUPFAM" id="SSF54782">
    <property type="entry name" value="Porphobilinogen deaminase (hydroxymethylbilane synthase), C-terminal domain"/>
    <property type="match status" value="1"/>
</dbReference>
<keyword evidence="5" id="KW-0808">Transferase</keyword>
<evidence type="ECO:0000313" key="14">
    <source>
        <dbReference type="Proteomes" id="UP000245768"/>
    </source>
</evidence>
<dbReference type="PANTHER" id="PTHR11557:SF0">
    <property type="entry name" value="PORPHOBILINOGEN DEAMINASE"/>
    <property type="match status" value="1"/>
</dbReference>
<comment type="pathway">
    <text evidence="2">Porphyrin-containing compound metabolism; protoporphyrin-IX biosynthesis; coproporphyrinogen-III from 5-aminolevulinate: step 2/4.</text>
</comment>
<dbReference type="GO" id="GO:0004418">
    <property type="term" value="F:hydroxymethylbilane synthase activity"/>
    <property type="evidence" value="ECO:0007669"/>
    <property type="project" value="UniProtKB-EC"/>
</dbReference>
<evidence type="ECO:0000256" key="9">
    <source>
        <dbReference type="ARBA" id="ARBA00033064"/>
    </source>
</evidence>
<dbReference type="Pfam" id="PF03900">
    <property type="entry name" value="Porphobil_deamC"/>
    <property type="match status" value="1"/>
</dbReference>
<evidence type="ECO:0000256" key="6">
    <source>
        <dbReference type="ARBA" id="ARBA00023133"/>
    </source>
</evidence>
<feature type="compositionally biased region" description="Low complexity" evidence="10">
    <location>
        <begin position="460"/>
        <end position="470"/>
    </location>
</feature>
<feature type="region of interest" description="Disordered" evidence="10">
    <location>
        <begin position="19"/>
        <end position="46"/>
    </location>
</feature>
<keyword evidence="7" id="KW-0627">Porphyrin biosynthesis</keyword>
<feature type="region of interest" description="Disordered" evidence="10">
    <location>
        <begin position="451"/>
        <end position="506"/>
    </location>
</feature>
<dbReference type="RefSeq" id="XP_025377271.1">
    <property type="nucleotide sequence ID" value="XM_025521554.1"/>
</dbReference>
<evidence type="ECO:0000256" key="5">
    <source>
        <dbReference type="ARBA" id="ARBA00022679"/>
    </source>
</evidence>
<evidence type="ECO:0000256" key="1">
    <source>
        <dbReference type="ARBA" id="ARBA00001916"/>
    </source>
</evidence>
<reference evidence="13 14" key="1">
    <citation type="journal article" date="2018" name="Mol. Biol. Evol.">
        <title>Broad Genomic Sampling Reveals a Smut Pathogenic Ancestry of the Fungal Clade Ustilaginomycotina.</title>
        <authorList>
            <person name="Kijpornyongpan T."/>
            <person name="Mondo S.J."/>
            <person name="Barry K."/>
            <person name="Sandor L."/>
            <person name="Lee J."/>
            <person name="Lipzen A."/>
            <person name="Pangilinan J."/>
            <person name="LaButti K."/>
            <person name="Hainaut M."/>
            <person name="Henrissat B."/>
            <person name="Grigoriev I.V."/>
            <person name="Spatafora J.W."/>
            <person name="Aime M.C."/>
        </authorList>
    </citation>
    <scope>NUCLEOTIDE SEQUENCE [LARGE SCALE GENOMIC DNA]</scope>
    <source>
        <strain evidence="13 14">MCA 4198</strain>
    </source>
</reference>
<dbReference type="PROSITE" id="PS00533">
    <property type="entry name" value="PORPHOBILINOGEN_DEAM"/>
    <property type="match status" value="1"/>
</dbReference>
<name>A0A316YPU9_9BASI</name>
<feature type="compositionally biased region" description="Polar residues" evidence="10">
    <location>
        <begin position="624"/>
        <end position="634"/>
    </location>
</feature>
<dbReference type="OrthoDB" id="564646at2759"/>
<evidence type="ECO:0000256" key="10">
    <source>
        <dbReference type="SAM" id="MobiDB-lite"/>
    </source>
</evidence>
<comment type="cofactor">
    <cofactor evidence="1">
        <name>dipyrromethane</name>
        <dbReference type="ChEBI" id="CHEBI:60342"/>
    </cofactor>
</comment>
<dbReference type="GeneID" id="37043470"/>
<evidence type="ECO:0000313" key="13">
    <source>
        <dbReference type="EMBL" id="PWN90073.1"/>
    </source>
</evidence>
<dbReference type="SUPFAM" id="SSF53850">
    <property type="entry name" value="Periplasmic binding protein-like II"/>
    <property type="match status" value="1"/>
</dbReference>
<dbReference type="InterPro" id="IPR022417">
    <property type="entry name" value="Porphobilin_deaminase_N"/>
</dbReference>
<dbReference type="PRINTS" id="PR00151">
    <property type="entry name" value="PORPHBDMNASE"/>
</dbReference>
<dbReference type="AlphaFoldDB" id="A0A316YPU9"/>
<protein>
    <recommendedName>
        <fullName evidence="4">hydroxymethylbilane synthase</fullName>
        <ecNumber evidence="4">2.5.1.61</ecNumber>
    </recommendedName>
    <alternativeName>
        <fullName evidence="9">Hydroxymethylbilane synthase</fullName>
    </alternativeName>
    <alternativeName>
        <fullName evidence="8">Pre-uroporphyrinogen synthase</fullName>
    </alternativeName>
</protein>
<sequence length="657" mass="70606">MLEVDTNGHKVDEGTAQCPVAHAPTQPLPPGHPPTKHATASTLRPPTGDKCVFFRTPEDLAATPPISRTTSMYLEQAKAAANINPLAPGAGSTLDPDTSLVLASRNSQLALVQSSHVSEMLSSHFGNHSPLFSSTSDNGTPPDSPTQPLTPAQLAEWAARLDALGLSKPSTFPITSMSTSGDQNLRSPLYVIGGEGKAIWTKELEVALAQGAVDAIVHCLKDVPTELPPGLTLASILEREDPRDALVIKDGLPYKTLDELPPGSVIGTSSVRRVAQLRRRYPNLVFSDVRGNLNTRLAKLDSPTGPYTALVLAAAGLVRLGMASRITAFLSAPVLMYSVGQGSLAIEVRTPPEGADPRTNRDARIFEMVRSIGDWRATWRAEAERSLLRELEGGCSIPVGVETRFEDHDAVEGVRCERAAVQQVNRSNGLASHNGDDEGAEALVVEGHTIPTSQVQKQESSSSSSSSSSSRPSTLQRLATDRPQPPSDGLASGNGHMNGDGAVERGDKGRFMAEDRATEPSEGAKLLLYAIVVSLDGTRHCGYEMTKHCHSIDDARQLGQEVARELATKRGARSILEEVERHRKLAEAADEKRRKLEKEKRAAGKGGEGEGENQESRKKLEEALNSTLDNNLVSRPNGEVDRRFVPRDDGQPKAWEV</sequence>
<evidence type="ECO:0000259" key="11">
    <source>
        <dbReference type="Pfam" id="PF01379"/>
    </source>
</evidence>
<keyword evidence="6" id="KW-0350">Heme biosynthesis</keyword>
<dbReference type="Pfam" id="PF01379">
    <property type="entry name" value="Porphobil_deam"/>
    <property type="match status" value="1"/>
</dbReference>
<dbReference type="Gene3D" id="3.40.190.10">
    <property type="entry name" value="Periplasmic binding protein-like II"/>
    <property type="match status" value="2"/>
</dbReference>
<gene>
    <name evidence="13" type="ORF">FA10DRAFT_266583</name>
</gene>